<evidence type="ECO:0000313" key="1">
    <source>
        <dbReference type="EMBL" id="AXF56224.1"/>
    </source>
</evidence>
<sequence length="209" mass="21047">MNPADDGEVTDLPSTVMGAMDEGLGLVDDALDLGRGGIHAALRGDLIGAIFDSPTPYTNLGTEFSNFYSNNLNPLSDGFRSLTTNLRGGGFVGAGLSVGQHVWDYSPFGDKSGGSAFASEVITDVGIGAGTTAASIGSGVAAGALLGSAVPGIGTIVGAGVGLLGTGFMMTPWGRNFRDWTQTKVKNGIDAVTDGAKKLWDGAKGLFGG</sequence>
<name>A0A345BZ43_9BACI</name>
<keyword evidence="2" id="KW-1185">Reference proteome</keyword>
<dbReference type="EMBL" id="CP031092">
    <property type="protein sequence ID" value="AXF56224.1"/>
    <property type="molecule type" value="Genomic_DNA"/>
</dbReference>
<proteinExistence type="predicted"/>
<organism evidence="1 2">
    <name type="scientific">Salicibibacter kimchii</name>
    <dbReference type="NCBI Taxonomy" id="2099786"/>
    <lineage>
        <taxon>Bacteria</taxon>
        <taxon>Bacillati</taxon>
        <taxon>Bacillota</taxon>
        <taxon>Bacilli</taxon>
        <taxon>Bacillales</taxon>
        <taxon>Bacillaceae</taxon>
        <taxon>Salicibibacter</taxon>
    </lineage>
</organism>
<accession>A0A345BZ43</accession>
<dbReference type="AlphaFoldDB" id="A0A345BZ43"/>
<dbReference type="Proteomes" id="UP000252100">
    <property type="component" value="Chromosome"/>
</dbReference>
<reference evidence="1 2" key="1">
    <citation type="journal article" date="2018" name="J. Microbiol.">
        <title>Salicibibacter kimchii gen. nov., sp. nov., a moderately halophilic and alkalitolerant bacterium in the family Bacillaceae, isolated from kimchi.</title>
        <authorList>
            <person name="Jang J.Y."/>
            <person name="Oh Y.J."/>
            <person name="Lim S.K."/>
            <person name="Park H.K."/>
            <person name="Lee C."/>
            <person name="Kim J.Y."/>
            <person name="Lee M.A."/>
            <person name="Choi H.J."/>
        </authorList>
    </citation>
    <scope>NUCLEOTIDE SEQUENCE [LARGE SCALE GENOMIC DNA]</scope>
    <source>
        <strain evidence="1 2">NKC1-1</strain>
    </source>
</reference>
<gene>
    <name evidence="1" type="ORF">DT065_09485</name>
</gene>
<protein>
    <submittedName>
        <fullName evidence="1">Uncharacterized protein</fullName>
    </submittedName>
</protein>
<evidence type="ECO:0000313" key="2">
    <source>
        <dbReference type="Proteomes" id="UP000252100"/>
    </source>
</evidence>
<dbReference type="KEGG" id="rue:DT065_09485"/>